<feature type="compositionally biased region" description="Basic and acidic residues" evidence="3">
    <location>
        <begin position="9"/>
        <end position="24"/>
    </location>
</feature>
<feature type="region of interest" description="Disordered" evidence="3">
    <location>
        <begin position="1"/>
        <end position="24"/>
    </location>
</feature>
<dbReference type="InterPro" id="IPR003347">
    <property type="entry name" value="JmjC_dom"/>
</dbReference>
<dbReference type="GO" id="GO:0005634">
    <property type="term" value="C:nucleus"/>
    <property type="evidence" value="ECO:0007669"/>
    <property type="project" value="UniProtKB-SubCell"/>
</dbReference>
<dbReference type="Pfam" id="PF02375">
    <property type="entry name" value="JmjN"/>
    <property type="match status" value="1"/>
</dbReference>
<dbReference type="PROSITE" id="PS51183">
    <property type="entry name" value="JMJN"/>
    <property type="match status" value="1"/>
</dbReference>
<dbReference type="GO" id="GO:0000785">
    <property type="term" value="C:chromatin"/>
    <property type="evidence" value="ECO:0007669"/>
    <property type="project" value="TreeGrafter"/>
</dbReference>
<dbReference type="InterPro" id="IPR004198">
    <property type="entry name" value="Znf_C5HC2"/>
</dbReference>
<dbReference type="PROSITE" id="PS51184">
    <property type="entry name" value="JMJC"/>
    <property type="match status" value="1"/>
</dbReference>
<evidence type="ECO:0000259" key="5">
    <source>
        <dbReference type="PROSITE" id="PS51184"/>
    </source>
</evidence>
<dbReference type="EMBL" id="KV006337">
    <property type="protein sequence ID" value="KZV32980.1"/>
    <property type="molecule type" value="Genomic_DNA"/>
</dbReference>
<name>A0A2Z7BFE8_9LAMI</name>
<dbReference type="SMART" id="SM00545">
    <property type="entry name" value="JmjN"/>
    <property type="match status" value="1"/>
</dbReference>
<evidence type="ECO:0000256" key="1">
    <source>
        <dbReference type="ARBA" id="ARBA00004123"/>
    </source>
</evidence>
<evidence type="ECO:0000259" key="4">
    <source>
        <dbReference type="PROSITE" id="PS51183"/>
    </source>
</evidence>
<dbReference type="Pfam" id="PF02928">
    <property type="entry name" value="zf-C5HC2"/>
    <property type="match status" value="1"/>
</dbReference>
<dbReference type="OrthoDB" id="1678912at2759"/>
<feature type="domain" description="JmjN" evidence="4">
    <location>
        <begin position="91"/>
        <end position="132"/>
    </location>
</feature>
<evidence type="ECO:0000256" key="3">
    <source>
        <dbReference type="SAM" id="MobiDB-lite"/>
    </source>
</evidence>
<dbReference type="GO" id="GO:0034647">
    <property type="term" value="F:histone H3K4me/H3K4me2/H3K4me3 demethylase activity"/>
    <property type="evidence" value="ECO:0007669"/>
    <property type="project" value="TreeGrafter"/>
</dbReference>
<dbReference type="Proteomes" id="UP000250235">
    <property type="component" value="Unassembled WGS sequence"/>
</dbReference>
<sequence length="643" mass="72860">MHTQPQASRDVDRNGCSDPKAPARPELRLTQETLEALMEETATRAATAAGHLLRVSLPKGVFRGCASCHDCVKVTARWQPKNSCLPVLDDAPVFHPTEEEFKDPMKFISKIRLRAENYGICRIVPPSSWRPPCLLEDTQTWTNSTFNTHIQQIDGLKNLYVKRKLSRIANNLEDKRPKHFSRSMDVESADESADLKPSNCIAVGSDFEPGPEHTLQSFKKYADDFKAQYFCKNDKVTDSDVNINGGRIYQGPLIARLEGEYWRIIENPTEEIEVLYGTNLESRTLGSGFPMKGSRETKVEHSEYVESDWNLHNVPKLSSSLLPFGCDSTSAILVPQLFIGMCFTSQCWRNEDHHLYSLCYMHLGEPKVWYSIPGRYCFKFVEAAKKLCPELSKYPSSIHELVCQLSPSMLKSEGIPVYRCVQNPQEFILIFPGAYHTEFDCGFNCSESVCFAPSDWLAHGLNMVEQYNDFCRKSLISYDRLLIGAAIEAVTAQWETVASRIDFSGNQLWKSVCGKDGHLTKSLKSRVQLERIRRAHICHPSQSRVLDEADTATKTECSICLCDLYLSAACCSCSPNRYTCIRHAKQLCSCTSWTDKIFLLRYEIAELDSLVEALEGNLRETHIWVKKKIRPVPDSCSVKNSLH</sequence>
<evidence type="ECO:0000256" key="2">
    <source>
        <dbReference type="ARBA" id="ARBA00023242"/>
    </source>
</evidence>
<dbReference type="SUPFAM" id="SSF51197">
    <property type="entry name" value="Clavaminate synthase-like"/>
    <property type="match status" value="1"/>
</dbReference>
<dbReference type="Gene3D" id="2.60.120.650">
    <property type="entry name" value="Cupin"/>
    <property type="match status" value="1"/>
</dbReference>
<dbReference type="AlphaFoldDB" id="A0A2Z7BFE8"/>
<reference evidence="6 7" key="1">
    <citation type="journal article" date="2015" name="Proc. Natl. Acad. Sci. U.S.A.">
        <title>The resurrection genome of Boea hygrometrica: A blueprint for survival of dehydration.</title>
        <authorList>
            <person name="Xiao L."/>
            <person name="Yang G."/>
            <person name="Zhang L."/>
            <person name="Yang X."/>
            <person name="Zhao S."/>
            <person name="Ji Z."/>
            <person name="Zhou Q."/>
            <person name="Hu M."/>
            <person name="Wang Y."/>
            <person name="Chen M."/>
            <person name="Xu Y."/>
            <person name="Jin H."/>
            <person name="Xiao X."/>
            <person name="Hu G."/>
            <person name="Bao F."/>
            <person name="Hu Y."/>
            <person name="Wan P."/>
            <person name="Li L."/>
            <person name="Deng X."/>
            <person name="Kuang T."/>
            <person name="Xiang C."/>
            <person name="Zhu J.K."/>
            <person name="Oliver M.J."/>
            <person name="He Y."/>
        </authorList>
    </citation>
    <scope>NUCLEOTIDE SEQUENCE [LARGE SCALE GENOMIC DNA]</scope>
    <source>
        <strain evidence="7">cv. XS01</strain>
    </source>
</reference>
<feature type="domain" description="JmjC" evidence="5">
    <location>
        <begin position="303"/>
        <end position="468"/>
    </location>
</feature>
<protein>
    <recommendedName>
        <fullName evidence="8">Lysine-specific demethylase JMJ16</fullName>
    </recommendedName>
</protein>
<evidence type="ECO:0000313" key="7">
    <source>
        <dbReference type="Proteomes" id="UP000250235"/>
    </source>
</evidence>
<accession>A0A2Z7BFE8</accession>
<keyword evidence="2" id="KW-0539">Nucleus</keyword>
<dbReference type="SMART" id="SM00558">
    <property type="entry name" value="JmjC"/>
    <property type="match status" value="1"/>
</dbReference>
<comment type="subcellular location">
    <subcellularLocation>
        <location evidence="1">Nucleus</location>
    </subcellularLocation>
</comment>
<organism evidence="6 7">
    <name type="scientific">Dorcoceras hygrometricum</name>
    <dbReference type="NCBI Taxonomy" id="472368"/>
    <lineage>
        <taxon>Eukaryota</taxon>
        <taxon>Viridiplantae</taxon>
        <taxon>Streptophyta</taxon>
        <taxon>Embryophyta</taxon>
        <taxon>Tracheophyta</taxon>
        <taxon>Spermatophyta</taxon>
        <taxon>Magnoliopsida</taxon>
        <taxon>eudicotyledons</taxon>
        <taxon>Gunneridae</taxon>
        <taxon>Pentapetalae</taxon>
        <taxon>asterids</taxon>
        <taxon>lamiids</taxon>
        <taxon>Lamiales</taxon>
        <taxon>Gesneriaceae</taxon>
        <taxon>Didymocarpoideae</taxon>
        <taxon>Trichosporeae</taxon>
        <taxon>Loxocarpinae</taxon>
        <taxon>Dorcoceras</taxon>
    </lineage>
</organism>
<dbReference type="InterPro" id="IPR003349">
    <property type="entry name" value="JmjN"/>
</dbReference>
<evidence type="ECO:0008006" key="8">
    <source>
        <dbReference type="Google" id="ProtNLM"/>
    </source>
</evidence>
<dbReference type="PANTHER" id="PTHR10694:SF113">
    <property type="entry name" value="PROTEIN JUMONJI"/>
    <property type="match status" value="1"/>
</dbReference>
<gene>
    <name evidence="6" type="ORF">F511_01491</name>
</gene>
<evidence type="ECO:0000313" key="6">
    <source>
        <dbReference type="EMBL" id="KZV32980.1"/>
    </source>
</evidence>
<dbReference type="PANTHER" id="PTHR10694">
    <property type="entry name" value="LYSINE-SPECIFIC DEMETHYLASE"/>
    <property type="match status" value="1"/>
</dbReference>
<keyword evidence="7" id="KW-1185">Reference proteome</keyword>
<proteinExistence type="predicted"/>
<dbReference type="Pfam" id="PF02373">
    <property type="entry name" value="JmjC"/>
    <property type="match status" value="1"/>
</dbReference>
<dbReference type="GO" id="GO:0010468">
    <property type="term" value="P:regulation of gene expression"/>
    <property type="evidence" value="ECO:0007669"/>
    <property type="project" value="TreeGrafter"/>
</dbReference>